<comment type="caution">
    <text evidence="2">The sequence shown here is derived from an EMBL/GenBank/DDBJ whole genome shotgun (WGS) entry which is preliminary data.</text>
</comment>
<dbReference type="Proteomes" id="UP001139486">
    <property type="component" value="Unassembled WGS sequence"/>
</dbReference>
<dbReference type="Gene3D" id="3.10.180.10">
    <property type="entry name" value="2,3-Dihydroxybiphenyl 1,2-Dioxygenase, domain 1"/>
    <property type="match status" value="2"/>
</dbReference>
<dbReference type="PANTHER" id="PTHR33993:SF14">
    <property type="entry name" value="GB|AAF24581.1"/>
    <property type="match status" value="1"/>
</dbReference>
<dbReference type="InterPro" id="IPR029068">
    <property type="entry name" value="Glyas_Bleomycin-R_OHBP_Dase"/>
</dbReference>
<protein>
    <submittedName>
        <fullName evidence="2">VOC family protein</fullName>
    </submittedName>
</protein>
<dbReference type="SUPFAM" id="SSF54593">
    <property type="entry name" value="Glyoxalase/Bleomycin resistance protein/Dihydroxybiphenyl dioxygenase"/>
    <property type="match status" value="2"/>
</dbReference>
<feature type="domain" description="VOC" evidence="1">
    <location>
        <begin position="7"/>
        <end position="123"/>
    </location>
</feature>
<dbReference type="InterPro" id="IPR037523">
    <property type="entry name" value="VOC_core"/>
</dbReference>
<dbReference type="InterPro" id="IPR052164">
    <property type="entry name" value="Anthracycline_SecMetBiosynth"/>
</dbReference>
<accession>A0A9X2KQK4</accession>
<organism evidence="2 3">
    <name type="scientific">Sphingomonas liriopis</name>
    <dbReference type="NCBI Taxonomy" id="2949094"/>
    <lineage>
        <taxon>Bacteria</taxon>
        <taxon>Pseudomonadati</taxon>
        <taxon>Pseudomonadota</taxon>
        <taxon>Alphaproteobacteria</taxon>
        <taxon>Sphingomonadales</taxon>
        <taxon>Sphingomonadaceae</taxon>
        <taxon>Sphingomonas</taxon>
    </lineage>
</organism>
<dbReference type="AlphaFoldDB" id="A0A9X2KQK4"/>
<dbReference type="PANTHER" id="PTHR33993">
    <property type="entry name" value="GLYOXALASE-RELATED"/>
    <property type="match status" value="1"/>
</dbReference>
<reference evidence="2" key="1">
    <citation type="submission" date="2022-05" db="EMBL/GenBank/DDBJ databases">
        <title>Sphingomonas sp. strain RP10 Genome sequencing and assembly.</title>
        <authorList>
            <person name="Kim I."/>
        </authorList>
    </citation>
    <scope>NUCLEOTIDE SEQUENCE</scope>
    <source>
        <strain evidence="2">RP10</strain>
    </source>
</reference>
<evidence type="ECO:0000313" key="2">
    <source>
        <dbReference type="EMBL" id="MCP3734681.1"/>
    </source>
</evidence>
<sequence length="262" mass="27047">MALTDGTPIWFELTTADPQAAAGFYEALLGWTTAPSPMTEHGGYIVATAPDGDRIAGIMAPPPGAPPSGGWSLYFLASDIAATVAKAAELGGKTVFGPMDIPHVGRFAVIVDSQGIPFSVMQPDGEDTARPFKQMPGALGHGVWIELATPDPDGAFAFYGGLFGWTKAGAMPMDEMGEYAFLGAGDARPGAVMSSTLTRAPQHWNMYFLAADIDAAIATAEKGGGQLIQGPDQIPGGDYSANIVDPAGHQIGLVGPRKGVAQ</sequence>
<gene>
    <name evidence="2" type="ORF">M9979_07340</name>
</gene>
<evidence type="ECO:0000313" key="3">
    <source>
        <dbReference type="Proteomes" id="UP001139486"/>
    </source>
</evidence>
<dbReference type="CDD" id="cd07247">
    <property type="entry name" value="SgaA_N_like"/>
    <property type="match status" value="1"/>
</dbReference>
<keyword evidence="3" id="KW-1185">Reference proteome</keyword>
<dbReference type="InterPro" id="IPR004360">
    <property type="entry name" value="Glyas_Fos-R_dOase_dom"/>
</dbReference>
<dbReference type="RefSeq" id="WP_254288682.1">
    <property type="nucleotide sequence ID" value="NZ_JAMLDY010000007.1"/>
</dbReference>
<proteinExistence type="predicted"/>
<dbReference type="Pfam" id="PF00903">
    <property type="entry name" value="Glyoxalase"/>
    <property type="match status" value="2"/>
</dbReference>
<dbReference type="EMBL" id="JAMLDY010000007">
    <property type="protein sequence ID" value="MCP3734681.1"/>
    <property type="molecule type" value="Genomic_DNA"/>
</dbReference>
<evidence type="ECO:0000259" key="1">
    <source>
        <dbReference type="PROSITE" id="PS51819"/>
    </source>
</evidence>
<feature type="domain" description="VOC" evidence="1">
    <location>
        <begin position="141"/>
        <end position="256"/>
    </location>
</feature>
<name>A0A9X2KQK4_9SPHN</name>
<dbReference type="PROSITE" id="PS51819">
    <property type="entry name" value="VOC"/>
    <property type="match status" value="2"/>
</dbReference>